<name>A0A195BWT9_9HYME</name>
<dbReference type="EMBL" id="KQ976401">
    <property type="protein sequence ID" value="KYM92426.1"/>
    <property type="molecule type" value="Genomic_DNA"/>
</dbReference>
<reference evidence="1 2" key="1">
    <citation type="submission" date="2015-09" db="EMBL/GenBank/DDBJ databases">
        <title>Atta colombica WGS genome.</title>
        <authorList>
            <person name="Nygaard S."/>
            <person name="Hu H."/>
            <person name="Boomsma J."/>
            <person name="Zhang G."/>
        </authorList>
    </citation>
    <scope>NUCLEOTIDE SEQUENCE [LARGE SCALE GENOMIC DNA]</scope>
    <source>
        <strain evidence="1">Treedump-2</strain>
        <tissue evidence="1">Whole body</tissue>
    </source>
</reference>
<proteinExistence type="predicted"/>
<sequence length="83" mass="9261">LAIDSDGSSLLIFEEEWLNDAAGPKTTPNMTILLVHIATEVKMSFVKKDDFSIKMLIFNQVLFSPLGEPKTHRRSCGFNSCTN</sequence>
<organism evidence="1 2">
    <name type="scientific">Atta colombica</name>
    <dbReference type="NCBI Taxonomy" id="520822"/>
    <lineage>
        <taxon>Eukaryota</taxon>
        <taxon>Metazoa</taxon>
        <taxon>Ecdysozoa</taxon>
        <taxon>Arthropoda</taxon>
        <taxon>Hexapoda</taxon>
        <taxon>Insecta</taxon>
        <taxon>Pterygota</taxon>
        <taxon>Neoptera</taxon>
        <taxon>Endopterygota</taxon>
        <taxon>Hymenoptera</taxon>
        <taxon>Apocrita</taxon>
        <taxon>Aculeata</taxon>
        <taxon>Formicoidea</taxon>
        <taxon>Formicidae</taxon>
        <taxon>Myrmicinae</taxon>
        <taxon>Atta</taxon>
    </lineage>
</organism>
<dbReference type="AlphaFoldDB" id="A0A195BWT9"/>
<feature type="non-terminal residue" evidence="1">
    <location>
        <position position="1"/>
    </location>
</feature>
<gene>
    <name evidence="1" type="ORF">ALC53_00881</name>
</gene>
<evidence type="ECO:0000313" key="1">
    <source>
        <dbReference type="EMBL" id="KYM92426.1"/>
    </source>
</evidence>
<dbReference type="Proteomes" id="UP000078540">
    <property type="component" value="Unassembled WGS sequence"/>
</dbReference>
<evidence type="ECO:0000313" key="2">
    <source>
        <dbReference type="Proteomes" id="UP000078540"/>
    </source>
</evidence>
<keyword evidence="2" id="KW-1185">Reference proteome</keyword>
<accession>A0A195BWT9</accession>
<protein>
    <submittedName>
        <fullName evidence="1">Uncharacterized protein</fullName>
    </submittedName>
</protein>